<keyword evidence="1" id="KW-0812">Transmembrane</keyword>
<dbReference type="EMBL" id="FNBD01000001">
    <property type="protein sequence ID" value="SDE49272.1"/>
    <property type="molecule type" value="Genomic_DNA"/>
</dbReference>
<sequence>MIKSIIKKLRAWYYKVLYSIAFYPVLLSVLFLIVAAITNRVESLDFIIKIKEKVPYLFISDYDTSRAILNTLVAGILSLTVFSFSMVMVVLNQASSNFSPRVLPSLISNKKHQLILGFYIGTLLYCIFSLITLGAKGVDSNAIGFSTMLAAVFSVVCIVLFVDFIHNISTSIQINTIVERIYTSSSKSLQKAYDEQHQKTTLSVLETDDFKPLMVKETGYYLSFDVSLLSDSYKDEELQINVLPYLNQHLWEGDVIATVSKNLSDQQVDDLLFGFSLSTNRHSGDEGVGGMIKLMEIAVKAMSPGINDPGTAIEAITKLGKLLYQAVAFANATSENIADTKWIVVSHNIAIEELMRIVVQPIRFYAKEDCTVLYQLIKALKYCLTNPNISEDNKESIVSELMLIKTTVAKHIDSAADKEVLLKLF</sequence>
<feature type="transmembrane region" description="Helical" evidence="1">
    <location>
        <begin position="143"/>
        <end position="165"/>
    </location>
</feature>
<accession>A0A1G7DCK2</accession>
<keyword evidence="1" id="KW-0472">Membrane</keyword>
<name>A0A1G7DCK2_9FLAO</name>
<evidence type="ECO:0000313" key="2">
    <source>
        <dbReference type="EMBL" id="SDE49272.1"/>
    </source>
</evidence>
<dbReference type="RefSeq" id="WP_074537264.1">
    <property type="nucleotide sequence ID" value="NZ_FNBD01000001.1"/>
</dbReference>
<organism evidence="2 3">
    <name type="scientific">Cellulophaga baltica</name>
    <dbReference type="NCBI Taxonomy" id="76594"/>
    <lineage>
        <taxon>Bacteria</taxon>
        <taxon>Pseudomonadati</taxon>
        <taxon>Bacteroidota</taxon>
        <taxon>Flavobacteriia</taxon>
        <taxon>Flavobacteriales</taxon>
        <taxon>Flavobacteriaceae</taxon>
        <taxon>Cellulophaga</taxon>
    </lineage>
</organism>
<dbReference type="Proteomes" id="UP000182114">
    <property type="component" value="Unassembled WGS sequence"/>
</dbReference>
<evidence type="ECO:0000313" key="3">
    <source>
        <dbReference type="Proteomes" id="UP000182114"/>
    </source>
</evidence>
<dbReference type="eggNOG" id="COG4325">
    <property type="taxonomic scope" value="Bacteria"/>
</dbReference>
<keyword evidence="1" id="KW-1133">Transmembrane helix</keyword>
<keyword evidence="3" id="KW-1185">Reference proteome</keyword>
<dbReference type="AlphaFoldDB" id="A0A1G7DCK2"/>
<feature type="transmembrane region" description="Helical" evidence="1">
    <location>
        <begin position="12"/>
        <end position="37"/>
    </location>
</feature>
<dbReference type="InterPro" id="IPR018723">
    <property type="entry name" value="DUF2254_membrane"/>
</dbReference>
<dbReference type="Pfam" id="PF10011">
    <property type="entry name" value="DUF2254"/>
    <property type="match status" value="1"/>
</dbReference>
<evidence type="ECO:0000256" key="1">
    <source>
        <dbReference type="SAM" id="Phobius"/>
    </source>
</evidence>
<reference evidence="3" key="1">
    <citation type="submission" date="2016-10" db="EMBL/GenBank/DDBJ databases">
        <authorList>
            <person name="Varghese N."/>
            <person name="Submissions S."/>
        </authorList>
    </citation>
    <scope>NUCLEOTIDE SEQUENCE [LARGE SCALE GENOMIC DNA]</scope>
    <source>
        <strain evidence="3">DSM 24729</strain>
    </source>
</reference>
<gene>
    <name evidence="2" type="ORF">SAMN04487992_101483</name>
</gene>
<protein>
    <submittedName>
        <fullName evidence="2">Uncharacterized membrane protein</fullName>
    </submittedName>
</protein>
<proteinExistence type="predicted"/>
<feature type="transmembrane region" description="Helical" evidence="1">
    <location>
        <begin position="112"/>
        <end position="131"/>
    </location>
</feature>
<feature type="transmembrane region" description="Helical" evidence="1">
    <location>
        <begin position="67"/>
        <end position="91"/>
    </location>
</feature>